<feature type="region of interest" description="Disordered" evidence="1">
    <location>
        <begin position="23"/>
        <end position="89"/>
    </location>
</feature>
<feature type="compositionally biased region" description="Low complexity" evidence="1">
    <location>
        <begin position="69"/>
        <end position="83"/>
    </location>
</feature>
<evidence type="ECO:0000256" key="1">
    <source>
        <dbReference type="SAM" id="MobiDB-lite"/>
    </source>
</evidence>
<dbReference type="AlphaFoldDB" id="A0A0F9KM46"/>
<organism evidence="2">
    <name type="scientific">marine sediment metagenome</name>
    <dbReference type="NCBI Taxonomy" id="412755"/>
    <lineage>
        <taxon>unclassified sequences</taxon>
        <taxon>metagenomes</taxon>
        <taxon>ecological metagenomes</taxon>
    </lineage>
</organism>
<sequence>MGLETIVAIATIAAAGATVGSTIAASGRPDLPTPPPVPEPGADPREGAAASAQAQRLRRRRGRASTILTGPAAFGAATATQGTKQLLGQ</sequence>
<feature type="compositionally biased region" description="Pro residues" evidence="1">
    <location>
        <begin position="31"/>
        <end position="41"/>
    </location>
</feature>
<proteinExistence type="predicted"/>
<evidence type="ECO:0000313" key="2">
    <source>
        <dbReference type="EMBL" id="KKM83214.1"/>
    </source>
</evidence>
<gene>
    <name evidence="2" type="ORF">LCGC14_1311680</name>
</gene>
<dbReference type="EMBL" id="LAZR01007748">
    <property type="protein sequence ID" value="KKM83214.1"/>
    <property type="molecule type" value="Genomic_DNA"/>
</dbReference>
<protein>
    <submittedName>
        <fullName evidence="2">Uncharacterized protein</fullName>
    </submittedName>
</protein>
<name>A0A0F9KM46_9ZZZZ</name>
<comment type="caution">
    <text evidence="2">The sequence shown here is derived from an EMBL/GenBank/DDBJ whole genome shotgun (WGS) entry which is preliminary data.</text>
</comment>
<accession>A0A0F9KM46</accession>
<reference evidence="2" key="1">
    <citation type="journal article" date="2015" name="Nature">
        <title>Complex archaea that bridge the gap between prokaryotes and eukaryotes.</title>
        <authorList>
            <person name="Spang A."/>
            <person name="Saw J.H."/>
            <person name="Jorgensen S.L."/>
            <person name="Zaremba-Niedzwiedzka K."/>
            <person name="Martijn J."/>
            <person name="Lind A.E."/>
            <person name="van Eijk R."/>
            <person name="Schleper C."/>
            <person name="Guy L."/>
            <person name="Ettema T.J."/>
        </authorList>
    </citation>
    <scope>NUCLEOTIDE SEQUENCE</scope>
</reference>